<accession>A0A934N8P2</accession>
<dbReference type="AlphaFoldDB" id="A0A934N8P2"/>
<dbReference type="GO" id="GO:0003677">
    <property type="term" value="F:DNA binding"/>
    <property type="evidence" value="ECO:0007669"/>
    <property type="project" value="InterPro"/>
</dbReference>
<gene>
    <name evidence="2" type="ORF">JF922_08900</name>
</gene>
<dbReference type="InterPro" id="IPR010093">
    <property type="entry name" value="SinI_DNA-bd"/>
</dbReference>
<dbReference type="InterPro" id="IPR041657">
    <property type="entry name" value="HTH_17"/>
</dbReference>
<comment type="caution">
    <text evidence="2">The sequence shown here is derived from an EMBL/GenBank/DDBJ whole genome shotgun (WGS) entry which is preliminary data.</text>
</comment>
<dbReference type="EMBL" id="JAEKNR010000100">
    <property type="protein sequence ID" value="MBJ7598188.1"/>
    <property type="molecule type" value="Genomic_DNA"/>
</dbReference>
<evidence type="ECO:0000313" key="3">
    <source>
        <dbReference type="Proteomes" id="UP000612893"/>
    </source>
</evidence>
<evidence type="ECO:0000313" key="2">
    <source>
        <dbReference type="EMBL" id="MBJ7598188.1"/>
    </source>
</evidence>
<reference evidence="2" key="1">
    <citation type="submission" date="2020-10" db="EMBL/GenBank/DDBJ databases">
        <title>Ca. Dormibacterota MAGs.</title>
        <authorList>
            <person name="Montgomery K."/>
        </authorList>
    </citation>
    <scope>NUCLEOTIDE SEQUENCE [LARGE SCALE GENOMIC DNA]</scope>
    <source>
        <strain evidence="2">SC8812_S17_10</strain>
    </source>
</reference>
<evidence type="ECO:0000259" key="1">
    <source>
        <dbReference type="Pfam" id="PF12728"/>
    </source>
</evidence>
<dbReference type="InterPro" id="IPR009061">
    <property type="entry name" value="DNA-bd_dom_put_sf"/>
</dbReference>
<sequence>MAGVLGYAAAMPDWMTVAEACRYLKVSRATLFRYMRDGRLPFSQVPGGRGRRIKREDLDRLLESETRD</sequence>
<proteinExistence type="predicted"/>
<feature type="domain" description="Helix-turn-helix" evidence="1">
    <location>
        <begin position="14"/>
        <end position="64"/>
    </location>
</feature>
<name>A0A934N8P2_9BACT</name>
<keyword evidence="3" id="KW-1185">Reference proteome</keyword>
<protein>
    <submittedName>
        <fullName evidence="2">Helix-turn-helix domain-containing protein</fullName>
    </submittedName>
</protein>
<dbReference type="Pfam" id="PF12728">
    <property type="entry name" value="HTH_17"/>
    <property type="match status" value="1"/>
</dbReference>
<dbReference type="Gene3D" id="1.10.1660.10">
    <property type="match status" value="1"/>
</dbReference>
<dbReference type="NCBIfam" id="TIGR01764">
    <property type="entry name" value="excise"/>
    <property type="match status" value="1"/>
</dbReference>
<organism evidence="2 3">
    <name type="scientific">Candidatus Nephthysia bennettiae</name>
    <dbReference type="NCBI Taxonomy" id="3127016"/>
    <lineage>
        <taxon>Bacteria</taxon>
        <taxon>Bacillati</taxon>
        <taxon>Candidatus Dormiibacterota</taxon>
        <taxon>Candidatus Dormibacteria</taxon>
        <taxon>Candidatus Dormibacterales</taxon>
        <taxon>Candidatus Dormibacteraceae</taxon>
        <taxon>Candidatus Nephthysia</taxon>
    </lineage>
</organism>
<dbReference type="Proteomes" id="UP000612893">
    <property type="component" value="Unassembled WGS sequence"/>
</dbReference>
<dbReference type="SUPFAM" id="SSF46955">
    <property type="entry name" value="Putative DNA-binding domain"/>
    <property type="match status" value="1"/>
</dbReference>